<gene>
    <name evidence="3" type="ORF">SPI_06539</name>
</gene>
<name>A0A167RCK8_9HYPO</name>
<evidence type="ECO:0000256" key="2">
    <source>
        <dbReference type="SAM" id="SignalP"/>
    </source>
</evidence>
<evidence type="ECO:0000313" key="3">
    <source>
        <dbReference type="EMBL" id="OAA58466.1"/>
    </source>
</evidence>
<dbReference type="STRING" id="1081102.A0A167RCK8"/>
<protein>
    <submittedName>
        <fullName evidence="3">Uncharacterized protein</fullName>
    </submittedName>
</protein>
<reference evidence="3 4" key="1">
    <citation type="journal article" date="2016" name="Genome Biol. Evol.">
        <title>Divergent and convergent evolution of fungal pathogenicity.</title>
        <authorList>
            <person name="Shang Y."/>
            <person name="Xiao G."/>
            <person name="Zheng P."/>
            <person name="Cen K."/>
            <person name="Zhan S."/>
            <person name="Wang C."/>
        </authorList>
    </citation>
    <scope>NUCLEOTIDE SEQUENCE [LARGE SCALE GENOMIC DNA]</scope>
    <source>
        <strain evidence="3 4">RCEF 264</strain>
    </source>
</reference>
<comment type="caution">
    <text evidence="3">The sequence shown here is derived from an EMBL/GenBank/DDBJ whole genome shotgun (WGS) entry which is preliminary data.</text>
</comment>
<feature type="compositionally biased region" description="Gly residues" evidence="1">
    <location>
        <begin position="140"/>
        <end position="150"/>
    </location>
</feature>
<feature type="signal peptide" evidence="2">
    <location>
        <begin position="1"/>
        <end position="21"/>
    </location>
</feature>
<feature type="compositionally biased region" description="Basic and acidic residues" evidence="1">
    <location>
        <begin position="162"/>
        <end position="173"/>
    </location>
</feature>
<evidence type="ECO:0000313" key="4">
    <source>
        <dbReference type="Proteomes" id="UP000076874"/>
    </source>
</evidence>
<dbReference type="OrthoDB" id="10261782at2759"/>
<organism evidence="3 4">
    <name type="scientific">Niveomyces insectorum RCEF 264</name>
    <dbReference type="NCBI Taxonomy" id="1081102"/>
    <lineage>
        <taxon>Eukaryota</taxon>
        <taxon>Fungi</taxon>
        <taxon>Dikarya</taxon>
        <taxon>Ascomycota</taxon>
        <taxon>Pezizomycotina</taxon>
        <taxon>Sordariomycetes</taxon>
        <taxon>Hypocreomycetidae</taxon>
        <taxon>Hypocreales</taxon>
        <taxon>Cordycipitaceae</taxon>
        <taxon>Niveomyces</taxon>
    </lineage>
</organism>
<keyword evidence="2" id="KW-0732">Signal</keyword>
<feature type="compositionally biased region" description="Basic and acidic residues" evidence="1">
    <location>
        <begin position="128"/>
        <end position="137"/>
    </location>
</feature>
<dbReference type="InterPro" id="IPR038921">
    <property type="entry name" value="YOR389W-like"/>
</dbReference>
<keyword evidence="4" id="KW-1185">Reference proteome</keyword>
<dbReference type="EMBL" id="AZHD01000012">
    <property type="protein sequence ID" value="OAA58466.1"/>
    <property type="molecule type" value="Genomic_DNA"/>
</dbReference>
<proteinExistence type="predicted"/>
<dbReference type="PANTHER" id="PTHR35204">
    <property type="entry name" value="YALI0A21131P"/>
    <property type="match status" value="1"/>
</dbReference>
<sequence length="620" mass="67330">MAPSIRCFSAFLLFAAAATVSSPTVSSLSSDAAAADHTAPLLPSNDAARRNAFAIFNAVHSAMRQWGSSLNHNGLSFFLATVPEGQLFYHGGRDPGRPRGLNGTGCEWLAFEVEHAQLFASSRYGRARRPDDGRTPGDEPAGGGGGGGGGDADDQIHISSSESEKTDNDESKGGRSPPPKTRTLARLPGDTRGYFHTYRAARPLNLLYIDGMGAGKTSYGCLDSQDYLLLDWPTDGSKHGGLMGSELDRATGLCDLAKAWAWDGGRIDGFIRTEAGFEIIYCDFGEGGGLDVVSIHASPFVNETGGLPGFSDVEYLRGVSLRYHGQPAGRLYVDWSSMVSAFFYDVNLTNPDASRPELPRLIGTPRAARRGIRARLGEVVAARHGVLAGHRPHHPMHINEDDAQYIDWQGTVDLIVTRFSARLHLLAHVEAAAVVSTAARMLHTLLNPYINYVVAGSDISSSSSSSSSSAAHNNDVQIARCTEHYLSAPRASASAWTPEDRAIYTAVETVTHAICSSLFAIRTVLYNKTDGATRDGDSNSNNNADEQHQSVAVRHIVGNLMAKLQWTTWRQCDPCPQPDELCLVAMFPWGDDEDHFHPRCKKTTDLSTRRNYWLNWVRNP</sequence>
<feature type="region of interest" description="Disordered" evidence="1">
    <location>
        <begin position="122"/>
        <end position="188"/>
    </location>
</feature>
<dbReference type="PANTHER" id="PTHR35204:SF1">
    <property type="entry name" value="ENTEROTOXIN"/>
    <property type="match status" value="1"/>
</dbReference>
<feature type="chain" id="PRO_5007891841" evidence="2">
    <location>
        <begin position="22"/>
        <end position="620"/>
    </location>
</feature>
<dbReference type="Proteomes" id="UP000076874">
    <property type="component" value="Unassembled WGS sequence"/>
</dbReference>
<dbReference type="AlphaFoldDB" id="A0A167RCK8"/>
<evidence type="ECO:0000256" key="1">
    <source>
        <dbReference type="SAM" id="MobiDB-lite"/>
    </source>
</evidence>
<accession>A0A167RCK8</accession>